<dbReference type="RefSeq" id="XP_001792953.1">
    <property type="nucleotide sequence ID" value="XM_001792901.1"/>
</dbReference>
<proteinExistence type="predicted"/>
<dbReference type="EMBL" id="CH445327">
    <property type="protein sequence ID" value="EAT90556.1"/>
    <property type="molecule type" value="Genomic_DNA"/>
</dbReference>
<protein>
    <submittedName>
        <fullName evidence="1">Uncharacterized protein</fullName>
    </submittedName>
</protein>
<dbReference type="KEGG" id="pno:SNOG_02344"/>
<reference evidence="2" key="1">
    <citation type="journal article" date="2007" name="Plant Cell">
        <title>Dothideomycete-plant interactions illuminated by genome sequencing and EST analysis of the wheat pathogen Stagonospora nodorum.</title>
        <authorList>
            <person name="Hane J.K."/>
            <person name="Lowe R.G."/>
            <person name="Solomon P.S."/>
            <person name="Tan K.C."/>
            <person name="Schoch C.L."/>
            <person name="Spatafora J.W."/>
            <person name="Crous P.W."/>
            <person name="Kodira C."/>
            <person name="Birren B.W."/>
            <person name="Galagan J.E."/>
            <person name="Torriani S.F."/>
            <person name="McDonald B.A."/>
            <person name="Oliver R.P."/>
        </authorList>
    </citation>
    <scope>NUCLEOTIDE SEQUENCE [LARGE SCALE GENOMIC DNA]</scope>
    <source>
        <strain evidence="2">SN15 / ATCC MYA-4574 / FGSC 10173</strain>
    </source>
</reference>
<organism evidence="1 2">
    <name type="scientific">Phaeosphaeria nodorum (strain SN15 / ATCC MYA-4574 / FGSC 10173)</name>
    <name type="common">Glume blotch fungus</name>
    <name type="synonym">Parastagonospora nodorum</name>
    <dbReference type="NCBI Taxonomy" id="321614"/>
    <lineage>
        <taxon>Eukaryota</taxon>
        <taxon>Fungi</taxon>
        <taxon>Dikarya</taxon>
        <taxon>Ascomycota</taxon>
        <taxon>Pezizomycotina</taxon>
        <taxon>Dothideomycetes</taxon>
        <taxon>Pleosporomycetidae</taxon>
        <taxon>Pleosporales</taxon>
        <taxon>Pleosporineae</taxon>
        <taxon>Phaeosphaeriaceae</taxon>
        <taxon>Parastagonospora</taxon>
    </lineage>
</organism>
<dbReference type="Proteomes" id="UP000001055">
    <property type="component" value="Unassembled WGS sequence"/>
</dbReference>
<accession>Q0V0X0</accession>
<sequence length="246" mass="29242">MPLWLNRVDPVFVRNKRQAAAGQLITSYDEDRLDVDPSWVGRMSVQIHPSIKCWRSSGKRHNDPEHCDEEVVRCAPNWQQTGLWRRDYVWVQEFEHGDNRRQSRTVTDGRVVAQLHLILTIIDHTRYDKDGKHMAYIGAFSEVLLFNNNGQIDNTTGMLSVRRRAWNAAPKRRTLQAFKFYDLSTIIRPVHLVPRDLPDSTTRTTMSYYVNNYIDWDEYNRLYSPTFDIDLLRTLREYRRKRTRNN</sequence>
<dbReference type="VEuPathDB" id="FungiDB:JI435_300930"/>
<dbReference type="HOGENOM" id="CLU_1129426_0_0_1"/>
<gene>
    <name evidence="1" type="ORF">SNOG_02344</name>
</gene>
<evidence type="ECO:0000313" key="1">
    <source>
        <dbReference type="EMBL" id="EAT90556.1"/>
    </source>
</evidence>
<evidence type="ECO:0000313" key="2">
    <source>
        <dbReference type="Proteomes" id="UP000001055"/>
    </source>
</evidence>
<dbReference type="AlphaFoldDB" id="Q0V0X0"/>
<name>Q0V0X0_PHANO</name>
<dbReference type="InParanoid" id="Q0V0X0"/>
<dbReference type="GeneID" id="5969803"/>